<evidence type="ECO:0000313" key="1">
    <source>
        <dbReference type="EMBL" id="MBX66783.1"/>
    </source>
</evidence>
<dbReference type="AlphaFoldDB" id="A0A2P2QIF2"/>
<organism evidence="1">
    <name type="scientific">Rhizophora mucronata</name>
    <name type="common">Asiatic mangrove</name>
    <dbReference type="NCBI Taxonomy" id="61149"/>
    <lineage>
        <taxon>Eukaryota</taxon>
        <taxon>Viridiplantae</taxon>
        <taxon>Streptophyta</taxon>
        <taxon>Embryophyta</taxon>
        <taxon>Tracheophyta</taxon>
        <taxon>Spermatophyta</taxon>
        <taxon>Magnoliopsida</taxon>
        <taxon>eudicotyledons</taxon>
        <taxon>Gunneridae</taxon>
        <taxon>Pentapetalae</taxon>
        <taxon>rosids</taxon>
        <taxon>fabids</taxon>
        <taxon>Malpighiales</taxon>
        <taxon>Rhizophoraceae</taxon>
        <taxon>Rhizophora</taxon>
    </lineage>
</organism>
<proteinExistence type="predicted"/>
<sequence>MEVLIFRFTLSWKWNALLQDYR</sequence>
<protein>
    <submittedName>
        <fullName evidence="1">Uncharacterized protein</fullName>
    </submittedName>
</protein>
<accession>A0A2P2QIF2</accession>
<name>A0A2P2QIF2_RHIMU</name>
<dbReference type="EMBL" id="GGEC01086299">
    <property type="protein sequence ID" value="MBX66783.1"/>
    <property type="molecule type" value="Transcribed_RNA"/>
</dbReference>
<reference evidence="1" key="1">
    <citation type="submission" date="2018-02" db="EMBL/GenBank/DDBJ databases">
        <title>Rhizophora mucronata_Transcriptome.</title>
        <authorList>
            <person name="Meera S.P."/>
            <person name="Sreeshan A."/>
            <person name="Augustine A."/>
        </authorList>
    </citation>
    <scope>NUCLEOTIDE SEQUENCE</scope>
    <source>
        <tissue evidence="1">Leaf</tissue>
    </source>
</reference>